<accession>A0A6N1BFG7</accession>
<dbReference type="InterPro" id="IPR052345">
    <property type="entry name" value="Rad_response_metalloprotease"/>
</dbReference>
<dbReference type="Proteomes" id="UP001056648">
    <property type="component" value="Chromosome 1"/>
</dbReference>
<name>A0A6N1BFG7_9BURK</name>
<dbReference type="GO" id="GO:0003677">
    <property type="term" value="F:DNA binding"/>
    <property type="evidence" value="ECO:0007669"/>
    <property type="project" value="InterPro"/>
</dbReference>
<dbReference type="PROSITE" id="PS50943">
    <property type="entry name" value="HTH_CROC1"/>
    <property type="match status" value="1"/>
</dbReference>
<evidence type="ECO:0000313" key="4">
    <source>
        <dbReference type="Proteomes" id="UP000542973"/>
    </source>
</evidence>
<dbReference type="AlphaFoldDB" id="A0A6N1BFG7"/>
<evidence type="ECO:0000313" key="3">
    <source>
        <dbReference type="EMBL" id="USE77054.1"/>
    </source>
</evidence>
<dbReference type="Proteomes" id="UP000542973">
    <property type="component" value="Unassembled WGS sequence"/>
</dbReference>
<reference evidence="3" key="2">
    <citation type="submission" date="2022-06" db="EMBL/GenBank/DDBJ databases">
        <title>Complete genome sequence and characterization of Cupriavidus gilardii QJ1 isolated from contaminating cells.</title>
        <authorList>
            <person name="Qi J."/>
        </authorList>
    </citation>
    <scope>NUCLEOTIDE SEQUENCE</scope>
    <source>
        <strain evidence="3">QJ1</strain>
    </source>
</reference>
<dbReference type="EMBL" id="JABEMD010000003">
    <property type="protein sequence ID" value="NNH09897.1"/>
    <property type="molecule type" value="Genomic_DNA"/>
</dbReference>
<dbReference type="CDD" id="cd00093">
    <property type="entry name" value="HTH_XRE"/>
    <property type="match status" value="1"/>
</dbReference>
<dbReference type="SUPFAM" id="SSF47413">
    <property type="entry name" value="lambda repressor-like DNA-binding domains"/>
    <property type="match status" value="1"/>
</dbReference>
<dbReference type="RefSeq" id="WP_053823445.1">
    <property type="nucleotide sequence ID" value="NZ_BAAAEB010000039.1"/>
</dbReference>
<dbReference type="PANTHER" id="PTHR43236:SF2">
    <property type="entry name" value="BLL0069 PROTEIN"/>
    <property type="match status" value="1"/>
</dbReference>
<evidence type="ECO:0000259" key="1">
    <source>
        <dbReference type="PROSITE" id="PS50943"/>
    </source>
</evidence>
<organism evidence="2 4">
    <name type="scientific">Cupriavidus gilardii</name>
    <dbReference type="NCBI Taxonomy" id="82541"/>
    <lineage>
        <taxon>Bacteria</taxon>
        <taxon>Pseudomonadati</taxon>
        <taxon>Pseudomonadota</taxon>
        <taxon>Betaproteobacteria</taxon>
        <taxon>Burkholderiales</taxon>
        <taxon>Burkholderiaceae</taxon>
        <taxon>Cupriavidus</taxon>
    </lineage>
</organism>
<evidence type="ECO:0000313" key="5">
    <source>
        <dbReference type="Proteomes" id="UP001056648"/>
    </source>
</evidence>
<dbReference type="PANTHER" id="PTHR43236">
    <property type="entry name" value="ANTITOXIN HIGA1"/>
    <property type="match status" value="1"/>
</dbReference>
<dbReference type="InterPro" id="IPR001387">
    <property type="entry name" value="Cro/C1-type_HTH"/>
</dbReference>
<keyword evidence="5" id="KW-1185">Reference proteome</keyword>
<sequence length="374" mass="41652">MQKTLSKAAVSEGLQKAGLSQAELARRLGVSPQAVTNWLKGQDFPRPDKLLKLSMLLRLDFAELVTQSDEGAPVIAFRKRANTKTTERHLAHAREIGMLLKQLVPFLPPGHSLRPRLDTATTEYAALQRTVAEVRTKLGLGDRAVLDYHHLIGQFKEAGAVLVPVLWGEKQLHANALHIALPAERVTFVFVNLDTKLEDFKFWMAHELAHVYTPYMAGKEEGEDFADAFAGALLFPQPCAIEAYGDAARSKRETSALAALQEHAQHHAISLYTVFCQARNYQRHYDLPPMAIDEVKLHKARNASPAALVSHAMFDRPPPSAREYIAAAEQVFQSDFYVALRAMMRERGIEAGFVQQLLDIGLVDAKAIYAELVR</sequence>
<gene>
    <name evidence="2" type="ORF">HLB16_03260</name>
    <name evidence="3" type="ORF">NDR89_07270</name>
</gene>
<dbReference type="EMBL" id="CP098735">
    <property type="protein sequence ID" value="USE77054.1"/>
    <property type="molecule type" value="Genomic_DNA"/>
</dbReference>
<dbReference type="InterPro" id="IPR010982">
    <property type="entry name" value="Lambda_DNA-bd_dom_sf"/>
</dbReference>
<dbReference type="Pfam" id="PF01381">
    <property type="entry name" value="HTH_3"/>
    <property type="match status" value="1"/>
</dbReference>
<protein>
    <submittedName>
        <fullName evidence="3">Helix-turn-helix domain-containing protein</fullName>
    </submittedName>
    <submittedName>
        <fullName evidence="2">Helix-turn-helix transcriptional regulator</fullName>
    </submittedName>
</protein>
<dbReference type="SMART" id="SM00530">
    <property type="entry name" value="HTH_XRE"/>
    <property type="match status" value="1"/>
</dbReference>
<evidence type="ECO:0000313" key="2">
    <source>
        <dbReference type="EMBL" id="NNH09897.1"/>
    </source>
</evidence>
<proteinExistence type="predicted"/>
<feature type="domain" description="HTH cro/C1-type" evidence="1">
    <location>
        <begin position="15"/>
        <end position="64"/>
    </location>
</feature>
<dbReference type="Gene3D" id="1.10.260.40">
    <property type="entry name" value="lambda repressor-like DNA-binding domains"/>
    <property type="match status" value="1"/>
</dbReference>
<dbReference type="GeneID" id="70688434"/>
<reference evidence="2 4" key="1">
    <citation type="submission" date="2020-05" db="EMBL/GenBank/DDBJ databases">
        <title>MicrobeNet Type strains.</title>
        <authorList>
            <person name="Nicholson A.C."/>
        </authorList>
    </citation>
    <scope>NUCLEOTIDE SEQUENCE [LARGE SCALE GENOMIC DNA]</scope>
    <source>
        <strain evidence="2 4">ATCC 700815</strain>
    </source>
</reference>